<dbReference type="GO" id="GO:0016853">
    <property type="term" value="F:isomerase activity"/>
    <property type="evidence" value="ECO:0007669"/>
    <property type="project" value="UniProtKB-KW"/>
</dbReference>
<organism evidence="2 3">
    <name type="scientific">Opitutus terrae (strain DSM 11246 / JCM 15787 / PB90-1)</name>
    <dbReference type="NCBI Taxonomy" id="452637"/>
    <lineage>
        <taxon>Bacteria</taxon>
        <taxon>Pseudomonadati</taxon>
        <taxon>Verrucomicrobiota</taxon>
        <taxon>Opitutia</taxon>
        <taxon>Opitutales</taxon>
        <taxon>Opitutaceae</taxon>
        <taxon>Opitutus</taxon>
    </lineage>
</organism>
<evidence type="ECO:0000313" key="3">
    <source>
        <dbReference type="Proteomes" id="UP000007013"/>
    </source>
</evidence>
<proteinExistence type="predicted"/>
<protein>
    <submittedName>
        <fullName evidence="2">Xylose isomerase domain protein TIM barrel</fullName>
    </submittedName>
</protein>
<dbReference type="KEGG" id="ote:Oter_1361"/>
<dbReference type="PANTHER" id="PTHR12110">
    <property type="entry name" value="HYDROXYPYRUVATE ISOMERASE"/>
    <property type="match status" value="1"/>
</dbReference>
<dbReference type="STRING" id="452637.Oter_1361"/>
<dbReference type="PANTHER" id="PTHR12110:SF21">
    <property type="entry name" value="XYLOSE ISOMERASE-LIKE TIM BARREL DOMAIN-CONTAINING PROTEIN"/>
    <property type="match status" value="1"/>
</dbReference>
<dbReference type="HOGENOM" id="CLU_080433_1_0_0"/>
<dbReference type="Pfam" id="PF01261">
    <property type="entry name" value="AP_endonuc_2"/>
    <property type="match status" value="1"/>
</dbReference>
<dbReference type="RefSeq" id="WP_012374184.1">
    <property type="nucleotide sequence ID" value="NC_010571.1"/>
</dbReference>
<sequence>MNLGVRAHDFGQLPPDELAATIARHGLSCVQLAPPKAIAGCDGSTARLTPEFARRVHTAFQRHGVEISVLGCYINLADRNESHRRAQLERFKAYLRLARDFGGPIVGTETGSLNSDFSRHPENAGDEAFDLVVASVRELADEAEKCGAIVGIEAVERYVISSPPRLKRLLEAVDSRSVQVIYDPVNLLWSTNHQRQDEIMDEAHQLLGDRIRIVHAKDFTVDAGKFHEHPAGRGALHQERWMRWLKAQPRDVPVLLENTHPSTIAHTVAFMRDTWQRA</sequence>
<dbReference type="InterPro" id="IPR050312">
    <property type="entry name" value="IolE/XylAMocC-like"/>
</dbReference>
<dbReference type="eggNOG" id="COG1082">
    <property type="taxonomic scope" value="Bacteria"/>
</dbReference>
<dbReference type="EMBL" id="CP001032">
    <property type="protein sequence ID" value="ACB74646.1"/>
    <property type="molecule type" value="Genomic_DNA"/>
</dbReference>
<dbReference type="InterPro" id="IPR013022">
    <property type="entry name" value="Xyl_isomerase-like_TIM-brl"/>
</dbReference>
<keyword evidence="3" id="KW-1185">Reference proteome</keyword>
<dbReference type="InterPro" id="IPR036237">
    <property type="entry name" value="Xyl_isomerase-like_sf"/>
</dbReference>
<dbReference type="OrthoDB" id="2063291at2"/>
<accession>B1ZRW7</accession>
<name>B1ZRW7_OPITP</name>
<dbReference type="AlphaFoldDB" id="B1ZRW7"/>
<gene>
    <name evidence="2" type="ordered locus">Oter_1361</name>
</gene>
<reference evidence="2 3" key="1">
    <citation type="journal article" date="2011" name="J. Bacteriol.">
        <title>Genome sequence of the verrucomicrobium Opitutus terrae PB90-1, an abundant inhabitant of rice paddy soil ecosystems.</title>
        <authorList>
            <person name="van Passel M.W."/>
            <person name="Kant R."/>
            <person name="Palva A."/>
            <person name="Copeland A."/>
            <person name="Lucas S."/>
            <person name="Lapidus A."/>
            <person name="Glavina del Rio T."/>
            <person name="Pitluck S."/>
            <person name="Goltsman E."/>
            <person name="Clum A."/>
            <person name="Sun H."/>
            <person name="Schmutz J."/>
            <person name="Larimer F.W."/>
            <person name="Land M.L."/>
            <person name="Hauser L."/>
            <person name="Kyrpides N."/>
            <person name="Mikhailova N."/>
            <person name="Richardson P.P."/>
            <person name="Janssen P.H."/>
            <person name="de Vos W.M."/>
            <person name="Smidt H."/>
        </authorList>
    </citation>
    <scope>NUCLEOTIDE SEQUENCE [LARGE SCALE GENOMIC DNA]</scope>
    <source>
        <strain evidence="3">DSM 11246 / JCM 15787 / PB90-1</strain>
    </source>
</reference>
<dbReference type="Proteomes" id="UP000007013">
    <property type="component" value="Chromosome"/>
</dbReference>
<dbReference type="SUPFAM" id="SSF51658">
    <property type="entry name" value="Xylose isomerase-like"/>
    <property type="match status" value="1"/>
</dbReference>
<dbReference type="Gene3D" id="3.20.20.150">
    <property type="entry name" value="Divalent-metal-dependent TIM barrel enzymes"/>
    <property type="match status" value="1"/>
</dbReference>
<evidence type="ECO:0000259" key="1">
    <source>
        <dbReference type="Pfam" id="PF01261"/>
    </source>
</evidence>
<keyword evidence="2" id="KW-0413">Isomerase</keyword>
<feature type="domain" description="Xylose isomerase-like TIM barrel" evidence="1">
    <location>
        <begin position="21"/>
        <end position="273"/>
    </location>
</feature>
<evidence type="ECO:0000313" key="2">
    <source>
        <dbReference type="EMBL" id="ACB74646.1"/>
    </source>
</evidence>